<gene>
    <name evidence="2" type="ORF">Vbra_14126</name>
</gene>
<feature type="region of interest" description="Disordered" evidence="1">
    <location>
        <begin position="1"/>
        <end position="23"/>
    </location>
</feature>
<feature type="compositionally biased region" description="Low complexity" evidence="1">
    <location>
        <begin position="8"/>
        <end position="17"/>
    </location>
</feature>
<keyword evidence="3" id="KW-1185">Reference proteome</keyword>
<organism evidence="2 3">
    <name type="scientific">Vitrella brassicaformis (strain CCMP3155)</name>
    <dbReference type="NCBI Taxonomy" id="1169540"/>
    <lineage>
        <taxon>Eukaryota</taxon>
        <taxon>Sar</taxon>
        <taxon>Alveolata</taxon>
        <taxon>Colpodellida</taxon>
        <taxon>Vitrellaceae</taxon>
        <taxon>Vitrella</taxon>
    </lineage>
</organism>
<feature type="region of interest" description="Disordered" evidence="1">
    <location>
        <begin position="1133"/>
        <end position="1154"/>
    </location>
</feature>
<feature type="compositionally biased region" description="Low complexity" evidence="1">
    <location>
        <begin position="570"/>
        <end position="586"/>
    </location>
</feature>
<sequence length="1370" mass="150103">MQTTPFSNLVNHNVVQPQNPPPPPQLKVLLNRIDAKTFESGHYYDLDGSSRHRAYRAARIEAEGKWAWLCVPEMRHRAGVSVAVWDTSGVHLLHWWEEIGVGASGGRSTDASCVYPIVVDKGGGRPHRTMVALMARPGEKLTAFLTEIPDSHPVCGTIVPSHASAVISLAKDEHDVPAFVAGVGSESEQGTATFVVAMLSGRMATVRVTIDPDAAPLVASLHFSHEWSTGDKIHDISASSPGGIYGLAYSAASAAASTPVRVVNWGLSRLFKTPGPMRDDEQNQTVSQVAVTARHGHEDFTCAVLTSSSIQLWHHHSLTGAKKLLWRSEWCAGLQDDHPLLLPIAMAFTHPYVTGPPSIVVLAVRIGGDWQRTLLIRTGILSSTGVQWREPVTIADLTPHPLPITNTDPLAIITAPLQPPPPPEPPMSLPPLLGLFHLAAIGTAGRVHVTAPSTVVHEVGDYVTYTYHLADDQSGGLHGPHLTTHPANELVLATAAIQQDIYVVGKGMVGLLQEHSLYGRPLAAIDRGRETSRDTEEVARRHLQQQQQQQRERPQRFSPYSVPVLPARETPSPTMPAAATPSPPRALASTAGSAQCEELICCVLQGMMVRQREMRGERMELQTTWGAPERIGDVEIAVRGVADVLANGWAEEAREAVKGPLIQQAVEHLGNVDTVKRGLYDRGDLLQGLVQVLKETGLFNKLSSSTKLELSRHLEQLSFAVKLWDLRSARPQLDTILQHSGTSSDPTRPFHRLKAVIRVLPAIATHLTNTAATHGPSIEAYTEINMVLHELLAFVQEKRATIAHLLGLASEPESAGAFPLSDGFLAPPWLVEGDARRALERVTDVHSPMVSTLRREGAVTAHAHGRREALQTYLISLMHLSDHVLNLFRQSPQAIRRDGENALEELKERFIRPCEDLEVALEEALMGVPGDYPVFHGSKPGTWGLALRYRHTRAVIHLFGRRDPRGLLAQIRDSREDDRERLLRTVACVYPQLLEQLVLESEVGMLREAASLADSAGGGSEWLWAAIVKLQALEAAKEDSRGQGFFAHNSWTALDEQPLDEELKGQLTRGEDDTVAGTYIEASHKALDECAATMVDHEALEGVYCLQSLALPPHIDQHEAADALGWKIEQLTRTRQSKEQAPPATGSPGRGGRGAVMEADLLKDAIRAIQAAVQRDIRRHTDAQAEITPDFADPKYQPYAGFARNRMIRLVRLLKRVAATAGAVTRAALTEYWLYVNEIDREYWVKVLTALSHTQHRSIGDVDLKPFKTRQSIIASGHDILDDQQTEEERRETAAANYAADEITKTLTYELLATHGTDAVGWGVGLEDTVREGVRCRVGEEGVNRLYYELGALAEATVRKSRGFSADTIS</sequence>
<dbReference type="InParanoid" id="A0A0G4F196"/>
<evidence type="ECO:0000313" key="2">
    <source>
        <dbReference type="EMBL" id="CEM05148.1"/>
    </source>
</evidence>
<dbReference type="VEuPathDB" id="CryptoDB:Vbra_14126"/>
<feature type="region of interest" description="Disordered" evidence="1">
    <location>
        <begin position="528"/>
        <end position="586"/>
    </location>
</feature>
<accession>A0A0G4F196</accession>
<reference evidence="2 3" key="1">
    <citation type="submission" date="2014-11" db="EMBL/GenBank/DDBJ databases">
        <authorList>
            <person name="Zhu J."/>
            <person name="Qi W."/>
            <person name="Song R."/>
        </authorList>
    </citation>
    <scope>NUCLEOTIDE SEQUENCE [LARGE SCALE GENOMIC DNA]</scope>
</reference>
<name>A0A0G4F196_VITBC</name>
<dbReference type="Proteomes" id="UP000041254">
    <property type="component" value="Unassembled WGS sequence"/>
</dbReference>
<dbReference type="EMBL" id="CDMY01000356">
    <property type="protein sequence ID" value="CEM05148.1"/>
    <property type="molecule type" value="Genomic_DNA"/>
</dbReference>
<protein>
    <submittedName>
        <fullName evidence="2">Uncharacterized protein</fullName>
    </submittedName>
</protein>
<evidence type="ECO:0000313" key="3">
    <source>
        <dbReference type="Proteomes" id="UP000041254"/>
    </source>
</evidence>
<proteinExistence type="predicted"/>
<evidence type="ECO:0000256" key="1">
    <source>
        <dbReference type="SAM" id="MobiDB-lite"/>
    </source>
</evidence>
<feature type="compositionally biased region" description="Basic and acidic residues" evidence="1">
    <location>
        <begin position="528"/>
        <end position="540"/>
    </location>
</feature>